<evidence type="ECO:0000256" key="6">
    <source>
        <dbReference type="SAM" id="SignalP"/>
    </source>
</evidence>
<dbReference type="GO" id="GO:0004560">
    <property type="term" value="F:alpha-L-fucosidase activity"/>
    <property type="evidence" value="ECO:0007669"/>
    <property type="project" value="InterPro"/>
</dbReference>
<feature type="domain" description="Glycoside hydrolase family 29 N-terminal" evidence="7">
    <location>
        <begin position="30"/>
        <end position="431"/>
    </location>
</feature>
<evidence type="ECO:0000313" key="9">
    <source>
        <dbReference type="EMBL" id="SCW78634.1"/>
    </source>
</evidence>
<dbReference type="Proteomes" id="UP000199150">
    <property type="component" value="Unassembled WGS sequence"/>
</dbReference>
<dbReference type="Pfam" id="PF01120">
    <property type="entry name" value="Alpha_L_fucos"/>
    <property type="match status" value="1"/>
</dbReference>
<dbReference type="PANTHER" id="PTHR10030">
    <property type="entry name" value="ALPHA-L-FUCOSIDASE"/>
    <property type="match status" value="1"/>
</dbReference>
<keyword evidence="4" id="KW-0378">Hydrolase</keyword>
<dbReference type="GO" id="GO:0005764">
    <property type="term" value="C:lysosome"/>
    <property type="evidence" value="ECO:0007669"/>
    <property type="project" value="TreeGrafter"/>
</dbReference>
<dbReference type="InterPro" id="IPR017853">
    <property type="entry name" value="GH"/>
</dbReference>
<name>A0A1G4TB31_9CAUL</name>
<dbReference type="InterPro" id="IPR000933">
    <property type="entry name" value="Glyco_hydro_29"/>
</dbReference>
<evidence type="ECO:0000256" key="4">
    <source>
        <dbReference type="ARBA" id="ARBA00022801"/>
    </source>
</evidence>
<evidence type="ECO:0000259" key="7">
    <source>
        <dbReference type="Pfam" id="PF01120"/>
    </source>
</evidence>
<evidence type="ECO:0000256" key="1">
    <source>
        <dbReference type="ARBA" id="ARBA00007951"/>
    </source>
</evidence>
<evidence type="ECO:0000256" key="2">
    <source>
        <dbReference type="ARBA" id="ARBA00012662"/>
    </source>
</evidence>
<dbReference type="Pfam" id="PF16757">
    <property type="entry name" value="Fucosidase_C"/>
    <property type="match status" value="1"/>
</dbReference>
<sequence length="550" mass="61997">MKLNRRHLLASATATFSGGAAFIAPVAAEAAPKAPFKGSWESLAESYQTPEWFRDAKLGIWAHWGPQCVPEYGDWYGRQMYQQGNGVYDHHVKTYGHPAQFGFMEFIGQWKVDQWDPDRLIGLYKAAGAKYFVSLANHHDNFDMFDSKYQDWNATKLGPKRDVVGTWAKAARAQGLRFGVSNHGAHAWHWWATAFGYDAEGPARGLRYDAYRVKKEDGKGKWWEGYDPHELYVGPEGDLVPPDGITTIKDMQAYNDSHSGQWPETVPPGDPYFVKKWALRQQDLVDKYQPDLVYFDNTTLPLEQAGLDATAYYYNASYKWHGKLDVVATGKRLNDLQRKAITEDVERGYSDRLREIPWQTCTCIGNWHYDRPLYERNGYKTAKEVIQRLADVVSKNGNMLLSIPVRGNGSIDEKEEAILADMAAWMAVNGEAIFATRPWDIFGEGPFAPPAAGDMDEWKAKPFSHEDIRFTTKAGALYALVQDWPENSYVQIYSMAEGSPQRKGTVEKVELLGHAEPLKFELGMDGLSVKLPDAKPAFTPVLKITGSGLV</sequence>
<dbReference type="GO" id="GO:0016139">
    <property type="term" value="P:glycoside catabolic process"/>
    <property type="evidence" value="ECO:0007669"/>
    <property type="project" value="TreeGrafter"/>
</dbReference>
<protein>
    <recommendedName>
        <fullName evidence="2">alpha-L-fucosidase</fullName>
        <ecNumber evidence="2">3.2.1.51</ecNumber>
    </recommendedName>
</protein>
<dbReference type="InterPro" id="IPR006311">
    <property type="entry name" value="TAT_signal"/>
</dbReference>
<dbReference type="SUPFAM" id="SSF51445">
    <property type="entry name" value="(Trans)glycosidases"/>
    <property type="match status" value="1"/>
</dbReference>
<feature type="signal peptide" evidence="6">
    <location>
        <begin position="1"/>
        <end position="23"/>
    </location>
</feature>
<keyword evidence="3 6" id="KW-0732">Signal</keyword>
<organism evidence="9 10">
    <name type="scientific">Asticcacaulis taihuensis</name>
    <dbReference type="NCBI Taxonomy" id="260084"/>
    <lineage>
        <taxon>Bacteria</taxon>
        <taxon>Pseudomonadati</taxon>
        <taxon>Pseudomonadota</taxon>
        <taxon>Alphaproteobacteria</taxon>
        <taxon>Caulobacterales</taxon>
        <taxon>Caulobacteraceae</taxon>
        <taxon>Asticcacaulis</taxon>
    </lineage>
</organism>
<dbReference type="InterPro" id="IPR057739">
    <property type="entry name" value="Glyco_hydro_29_N"/>
</dbReference>
<dbReference type="EMBL" id="FMTS01000007">
    <property type="protein sequence ID" value="SCW78634.1"/>
    <property type="molecule type" value="Genomic_DNA"/>
</dbReference>
<keyword evidence="5" id="KW-0326">Glycosidase</keyword>
<dbReference type="Gene3D" id="2.60.40.1180">
    <property type="entry name" value="Golgi alpha-mannosidase II"/>
    <property type="match status" value="1"/>
</dbReference>
<dbReference type="InterPro" id="IPR031919">
    <property type="entry name" value="Fucosidase_C"/>
</dbReference>
<feature type="domain" description="Alpha-L-fucosidase C-terminal" evidence="8">
    <location>
        <begin position="465"/>
        <end position="544"/>
    </location>
</feature>
<accession>A0A1G4TB31</accession>
<dbReference type="RefSeq" id="WP_090650294.1">
    <property type="nucleotide sequence ID" value="NZ_CBCRYE010000007.1"/>
</dbReference>
<reference evidence="10" key="1">
    <citation type="submission" date="2016-10" db="EMBL/GenBank/DDBJ databases">
        <authorList>
            <person name="Varghese N."/>
            <person name="Submissions S."/>
        </authorList>
    </citation>
    <scope>NUCLEOTIDE SEQUENCE [LARGE SCALE GENOMIC DNA]</scope>
    <source>
        <strain evidence="10">CGMCC 1.3431</strain>
    </source>
</reference>
<evidence type="ECO:0000256" key="5">
    <source>
        <dbReference type="ARBA" id="ARBA00023295"/>
    </source>
</evidence>
<evidence type="ECO:0000313" key="10">
    <source>
        <dbReference type="Proteomes" id="UP000199150"/>
    </source>
</evidence>
<dbReference type="InterPro" id="IPR013780">
    <property type="entry name" value="Glyco_hydro_b"/>
</dbReference>
<comment type="similarity">
    <text evidence="1">Belongs to the glycosyl hydrolase 29 family.</text>
</comment>
<dbReference type="PANTHER" id="PTHR10030:SF37">
    <property type="entry name" value="ALPHA-L-FUCOSIDASE-RELATED"/>
    <property type="match status" value="1"/>
</dbReference>
<gene>
    <name evidence="9" type="ORF">SAMN02927928_3404</name>
</gene>
<dbReference type="AlphaFoldDB" id="A0A1G4TB31"/>
<evidence type="ECO:0000259" key="8">
    <source>
        <dbReference type="Pfam" id="PF16757"/>
    </source>
</evidence>
<dbReference type="SMART" id="SM00812">
    <property type="entry name" value="Alpha_L_fucos"/>
    <property type="match status" value="1"/>
</dbReference>
<dbReference type="GO" id="GO:0006004">
    <property type="term" value="P:fucose metabolic process"/>
    <property type="evidence" value="ECO:0007669"/>
    <property type="project" value="TreeGrafter"/>
</dbReference>
<dbReference type="EC" id="3.2.1.51" evidence="2"/>
<keyword evidence="10" id="KW-1185">Reference proteome</keyword>
<evidence type="ECO:0000256" key="3">
    <source>
        <dbReference type="ARBA" id="ARBA00022729"/>
    </source>
</evidence>
<proteinExistence type="inferred from homology"/>
<dbReference type="STRING" id="260084.SAMN02927928_3404"/>
<feature type="chain" id="PRO_5011534065" description="alpha-L-fucosidase" evidence="6">
    <location>
        <begin position="24"/>
        <end position="550"/>
    </location>
</feature>
<dbReference type="PROSITE" id="PS51318">
    <property type="entry name" value="TAT"/>
    <property type="match status" value="1"/>
</dbReference>
<dbReference type="Gene3D" id="3.20.20.80">
    <property type="entry name" value="Glycosidases"/>
    <property type="match status" value="1"/>
</dbReference>
<dbReference type="OrthoDB" id="7176684at2"/>